<proteinExistence type="predicted"/>
<name>A0ABX7S7Q4_9BACT</name>
<evidence type="ECO:0000313" key="3">
    <source>
        <dbReference type="Proteomes" id="UP000671862"/>
    </source>
</evidence>
<reference evidence="2 3" key="1">
    <citation type="submission" date="2021-03" db="EMBL/GenBank/DDBJ databases">
        <title>Thermosipho ferrireducens sp.nov., an anaerobic thermophilic iron-reducing bacterium isolated from a deep-sea hydrothermal sulfide deposits.</title>
        <authorList>
            <person name="Zeng X."/>
            <person name="Chen Y."/>
            <person name="Shao Z."/>
        </authorList>
    </citation>
    <scope>NUCLEOTIDE SEQUENCE [LARGE SCALE GENOMIC DNA]</scope>
    <source>
        <strain evidence="2 3">JL129W03</strain>
    </source>
</reference>
<evidence type="ECO:0000259" key="1">
    <source>
        <dbReference type="Pfam" id="PF07238"/>
    </source>
</evidence>
<gene>
    <name evidence="2" type="ORF">JYK00_08975</name>
</gene>
<protein>
    <submittedName>
        <fullName evidence="2">PilZ domain-containing protein</fullName>
    </submittedName>
</protein>
<dbReference type="RefSeq" id="WP_207566561.1">
    <property type="nucleotide sequence ID" value="NZ_CP071446.1"/>
</dbReference>
<dbReference type="Pfam" id="PF07238">
    <property type="entry name" value="PilZ"/>
    <property type="match status" value="1"/>
</dbReference>
<feature type="domain" description="PilZ" evidence="1">
    <location>
        <begin position="91"/>
        <end position="178"/>
    </location>
</feature>
<sequence length="184" mass="21372">MRVSEYLNKNISGMYVMARDLQDNKFPIRFIRLEKEGFIEIESEKELLIGSTIKIEIPINGIVAAFVGQVTETTDKRYKLTLNQKAGLIQRRTKPRYACFVDISLENEKGVLIDISENGGQIITTLNPKINEEYKLAINNEIVQIKIVWSMNEEEVYRCGFFMSSPPESWKNLLKKFVRFNERV</sequence>
<accession>A0ABX7S7Q4</accession>
<evidence type="ECO:0000313" key="2">
    <source>
        <dbReference type="EMBL" id="QTA37840.1"/>
    </source>
</evidence>
<keyword evidence="3" id="KW-1185">Reference proteome</keyword>
<organism evidence="2 3">
    <name type="scientific">Thermosipho ferrireducens</name>
    <dbReference type="NCBI Taxonomy" id="2571116"/>
    <lineage>
        <taxon>Bacteria</taxon>
        <taxon>Thermotogati</taxon>
        <taxon>Thermotogota</taxon>
        <taxon>Thermotogae</taxon>
        <taxon>Thermotogales</taxon>
        <taxon>Fervidobacteriaceae</taxon>
        <taxon>Thermosipho</taxon>
    </lineage>
</organism>
<dbReference type="Proteomes" id="UP000671862">
    <property type="component" value="Chromosome"/>
</dbReference>
<dbReference type="EMBL" id="CP071446">
    <property type="protein sequence ID" value="QTA37840.1"/>
    <property type="molecule type" value="Genomic_DNA"/>
</dbReference>
<dbReference type="InterPro" id="IPR009875">
    <property type="entry name" value="PilZ_domain"/>
</dbReference>